<dbReference type="AlphaFoldDB" id="A0AAE3EDQ9"/>
<keyword evidence="2 3" id="KW-0378">Hydrolase</keyword>
<protein>
    <recommendedName>
        <fullName evidence="3">Carboxylic ester hydrolase</fullName>
        <ecNumber evidence="3">3.1.1.-</ecNumber>
    </recommendedName>
</protein>
<gene>
    <name evidence="5" type="ORF">LKD81_16135</name>
</gene>
<dbReference type="Gene3D" id="3.40.50.1820">
    <property type="entry name" value="alpha/beta hydrolase"/>
    <property type="match status" value="1"/>
</dbReference>
<evidence type="ECO:0000256" key="3">
    <source>
        <dbReference type="RuleBase" id="RU361235"/>
    </source>
</evidence>
<dbReference type="GO" id="GO:0016787">
    <property type="term" value="F:hydrolase activity"/>
    <property type="evidence" value="ECO:0007669"/>
    <property type="project" value="UniProtKB-KW"/>
</dbReference>
<dbReference type="SUPFAM" id="SSF53474">
    <property type="entry name" value="alpha/beta-Hydrolases"/>
    <property type="match status" value="1"/>
</dbReference>
<evidence type="ECO:0000313" key="6">
    <source>
        <dbReference type="Proteomes" id="UP001198182"/>
    </source>
</evidence>
<proteinExistence type="inferred from homology"/>
<evidence type="ECO:0000256" key="1">
    <source>
        <dbReference type="ARBA" id="ARBA00005964"/>
    </source>
</evidence>
<dbReference type="PROSITE" id="PS00941">
    <property type="entry name" value="CARBOXYLESTERASE_B_2"/>
    <property type="match status" value="1"/>
</dbReference>
<evidence type="ECO:0000256" key="2">
    <source>
        <dbReference type="ARBA" id="ARBA00022801"/>
    </source>
</evidence>
<dbReference type="InterPro" id="IPR050309">
    <property type="entry name" value="Type-B_Carboxylest/Lipase"/>
</dbReference>
<dbReference type="PANTHER" id="PTHR11559">
    <property type="entry name" value="CARBOXYLESTERASE"/>
    <property type="match status" value="1"/>
</dbReference>
<dbReference type="EC" id="3.1.1.-" evidence="3"/>
<dbReference type="InterPro" id="IPR029058">
    <property type="entry name" value="AB_hydrolase_fold"/>
</dbReference>
<dbReference type="InterPro" id="IPR002018">
    <property type="entry name" value="CarbesteraseB"/>
</dbReference>
<dbReference type="InterPro" id="IPR019826">
    <property type="entry name" value="Carboxylesterase_B_AS"/>
</dbReference>
<comment type="similarity">
    <text evidence="1 3">Belongs to the type-B carboxylesterase/lipase family.</text>
</comment>
<dbReference type="InterPro" id="IPR019819">
    <property type="entry name" value="Carboxylesterase_B_CS"/>
</dbReference>
<dbReference type="RefSeq" id="WP_308454905.1">
    <property type="nucleotide sequence ID" value="NZ_JAJEQR010000071.1"/>
</dbReference>
<name>A0AAE3EDQ9_9FIRM</name>
<dbReference type="Pfam" id="PF00135">
    <property type="entry name" value="COesterase"/>
    <property type="match status" value="1"/>
</dbReference>
<keyword evidence="6" id="KW-1185">Reference proteome</keyword>
<evidence type="ECO:0000259" key="4">
    <source>
        <dbReference type="Pfam" id="PF00135"/>
    </source>
</evidence>
<accession>A0AAE3EDQ9</accession>
<dbReference type="Proteomes" id="UP001198182">
    <property type="component" value="Unassembled WGS sequence"/>
</dbReference>
<dbReference type="PROSITE" id="PS00122">
    <property type="entry name" value="CARBOXYLESTERASE_B_1"/>
    <property type="match status" value="1"/>
</dbReference>
<dbReference type="EMBL" id="JAJEQR010000071">
    <property type="protein sequence ID" value="MCC2232500.1"/>
    <property type="molecule type" value="Genomic_DNA"/>
</dbReference>
<organism evidence="5 6">
    <name type="scientific">Hominifimenecus microfluidus</name>
    <dbReference type="NCBI Taxonomy" id="2885348"/>
    <lineage>
        <taxon>Bacteria</taxon>
        <taxon>Bacillati</taxon>
        <taxon>Bacillota</taxon>
        <taxon>Clostridia</taxon>
        <taxon>Lachnospirales</taxon>
        <taxon>Lachnospiraceae</taxon>
        <taxon>Hominifimenecus</taxon>
    </lineage>
</organism>
<comment type="caution">
    <text evidence="5">The sequence shown here is derived from an EMBL/GenBank/DDBJ whole genome shotgun (WGS) entry which is preliminary data.</text>
</comment>
<sequence length="491" mass="54770">MRETTVENGKVRGIPCGWPSITAYYGIPYAAPPVGELRWKAPQPAADWEGVRDCARASAKCPQLGVASPFFIREFYPCEEEMSEDCLYLNVWTPAQSTDEKLPVIFWIHGGAFMTGYGHSAHFDGEHFARQGVILVTINYRLNIFGWMVSKELDAENEKGISGNYGLLDQIAALKWVRRNIASFGGDPENITIAGQSAGAACVQALVCSPLTKGLYAKAIMQSGGGPSPFPDMVFPTLEEAEKETDITALGVKNLAEARALSGAELLDRWKKTMPRPVLQRYPVVDGYVLTNGVAETITAGDTPEVPILIGYTAREGLAFARDRKNLEEIMHRTLGEKADGYLSLCPQDGPEFEQYKTDMATELLQSAAQALALIREQQQKGETYVYCLDRNLPGDDKGPFHAADLWYVFRTLLRSWRPWEAEDHMLAYACNTYWANFAKYGTPNGDRKPELPAWTPYTAEHPQTMRLGDTCEMIVRESNARVQRRQEDIM</sequence>
<feature type="domain" description="Carboxylesterase type B" evidence="4">
    <location>
        <begin position="5"/>
        <end position="473"/>
    </location>
</feature>
<reference evidence="5" key="1">
    <citation type="submission" date="2021-10" db="EMBL/GenBank/DDBJ databases">
        <title>Anaerobic single-cell dispensing facilitates the cultivation of human gut bacteria.</title>
        <authorList>
            <person name="Afrizal A."/>
        </authorList>
    </citation>
    <scope>NUCLEOTIDE SEQUENCE</scope>
    <source>
        <strain evidence="5">CLA-AA-H215</strain>
    </source>
</reference>
<evidence type="ECO:0000313" key="5">
    <source>
        <dbReference type="EMBL" id="MCC2232500.1"/>
    </source>
</evidence>